<dbReference type="AlphaFoldDB" id="A0AAV7VHZ1"/>
<evidence type="ECO:0000313" key="3">
    <source>
        <dbReference type="Proteomes" id="UP001066276"/>
    </source>
</evidence>
<feature type="region of interest" description="Disordered" evidence="1">
    <location>
        <begin position="1"/>
        <end position="20"/>
    </location>
</feature>
<accession>A0AAV7VHZ1</accession>
<feature type="compositionally biased region" description="Basic and acidic residues" evidence="1">
    <location>
        <begin position="85"/>
        <end position="100"/>
    </location>
</feature>
<gene>
    <name evidence="2" type="ORF">NDU88_003997</name>
</gene>
<dbReference type="EMBL" id="JANPWB010000003">
    <property type="protein sequence ID" value="KAJ1200170.1"/>
    <property type="molecule type" value="Genomic_DNA"/>
</dbReference>
<comment type="caution">
    <text evidence="2">The sequence shown here is derived from an EMBL/GenBank/DDBJ whole genome shotgun (WGS) entry which is preliminary data.</text>
</comment>
<proteinExistence type="predicted"/>
<dbReference type="Proteomes" id="UP001066276">
    <property type="component" value="Chromosome 2_1"/>
</dbReference>
<reference evidence="2" key="1">
    <citation type="journal article" date="2022" name="bioRxiv">
        <title>Sequencing and chromosome-scale assembly of the giantPleurodeles waltlgenome.</title>
        <authorList>
            <person name="Brown T."/>
            <person name="Elewa A."/>
            <person name="Iarovenko S."/>
            <person name="Subramanian E."/>
            <person name="Araus A.J."/>
            <person name="Petzold A."/>
            <person name="Susuki M."/>
            <person name="Suzuki K.-i.T."/>
            <person name="Hayashi T."/>
            <person name="Toyoda A."/>
            <person name="Oliveira C."/>
            <person name="Osipova E."/>
            <person name="Leigh N.D."/>
            <person name="Simon A."/>
            <person name="Yun M.H."/>
        </authorList>
    </citation>
    <scope>NUCLEOTIDE SEQUENCE</scope>
    <source>
        <strain evidence="2">20211129_DDA</strain>
        <tissue evidence="2">Liver</tissue>
    </source>
</reference>
<feature type="compositionally biased region" description="Pro residues" evidence="1">
    <location>
        <begin position="102"/>
        <end position="155"/>
    </location>
</feature>
<evidence type="ECO:0000256" key="1">
    <source>
        <dbReference type="SAM" id="MobiDB-lite"/>
    </source>
</evidence>
<sequence length="260" mass="27496">MPFKVPTQHLSHHITGNSGASSNRLLECAKQQGSQCAKEPDPHLRNIRCWPQPGGRRAKHPPPRALPGLQLGVARQLRHNPRWGRGRERKGSCRQPEKRTRPPPALLPRTPPPPALVPRTPPPQAPLTRTPPPPAPLPMTPPPPAQLPRTPPPPARSLSHPPARRPMSAASTAVTEAAASTASGHATSCASGTTADMAAIPSGQSYEAGGQFQGPGQLPCAVLTVVFATRVRAPGGGAGRQWQVEYGVPAPWRPGSSWGV</sequence>
<feature type="compositionally biased region" description="Low complexity" evidence="1">
    <location>
        <begin position="156"/>
        <end position="179"/>
    </location>
</feature>
<evidence type="ECO:0000313" key="2">
    <source>
        <dbReference type="EMBL" id="KAJ1200170.1"/>
    </source>
</evidence>
<name>A0AAV7VHZ1_PLEWA</name>
<organism evidence="2 3">
    <name type="scientific">Pleurodeles waltl</name>
    <name type="common">Iberian ribbed newt</name>
    <dbReference type="NCBI Taxonomy" id="8319"/>
    <lineage>
        <taxon>Eukaryota</taxon>
        <taxon>Metazoa</taxon>
        <taxon>Chordata</taxon>
        <taxon>Craniata</taxon>
        <taxon>Vertebrata</taxon>
        <taxon>Euteleostomi</taxon>
        <taxon>Amphibia</taxon>
        <taxon>Batrachia</taxon>
        <taxon>Caudata</taxon>
        <taxon>Salamandroidea</taxon>
        <taxon>Salamandridae</taxon>
        <taxon>Pleurodelinae</taxon>
        <taxon>Pleurodeles</taxon>
    </lineage>
</organism>
<keyword evidence="3" id="KW-1185">Reference proteome</keyword>
<protein>
    <submittedName>
        <fullName evidence="2">Uncharacterized protein</fullName>
    </submittedName>
</protein>
<feature type="region of interest" description="Disordered" evidence="1">
    <location>
        <begin position="35"/>
        <end position="179"/>
    </location>
</feature>